<accession>A0AA38REK6</accession>
<dbReference type="InterPro" id="IPR052337">
    <property type="entry name" value="SAT4-like"/>
</dbReference>
<evidence type="ECO:0000256" key="4">
    <source>
        <dbReference type="ARBA" id="ARBA00023136"/>
    </source>
</evidence>
<keyword evidence="10" id="KW-1185">Reference proteome</keyword>
<evidence type="ECO:0000313" key="10">
    <source>
        <dbReference type="Proteomes" id="UP001174694"/>
    </source>
</evidence>
<feature type="region of interest" description="Disordered" evidence="6">
    <location>
        <begin position="360"/>
        <end position="394"/>
    </location>
</feature>
<evidence type="ECO:0000256" key="7">
    <source>
        <dbReference type="SAM" id="Phobius"/>
    </source>
</evidence>
<dbReference type="Pfam" id="PF20684">
    <property type="entry name" value="Fung_rhodopsin"/>
    <property type="match status" value="1"/>
</dbReference>
<proteinExistence type="inferred from homology"/>
<feature type="transmembrane region" description="Helical" evidence="7">
    <location>
        <begin position="254"/>
        <end position="274"/>
    </location>
</feature>
<feature type="transmembrane region" description="Helical" evidence="7">
    <location>
        <begin position="183"/>
        <end position="202"/>
    </location>
</feature>
<feature type="compositionally biased region" description="Basic and acidic residues" evidence="6">
    <location>
        <begin position="384"/>
        <end position="394"/>
    </location>
</feature>
<evidence type="ECO:0000313" key="9">
    <source>
        <dbReference type="EMBL" id="KAJ9138167.1"/>
    </source>
</evidence>
<evidence type="ECO:0000259" key="8">
    <source>
        <dbReference type="Pfam" id="PF20684"/>
    </source>
</evidence>
<name>A0AA38REK6_9PEZI</name>
<organism evidence="9 10">
    <name type="scientific">Pleurostoma richardsiae</name>
    <dbReference type="NCBI Taxonomy" id="41990"/>
    <lineage>
        <taxon>Eukaryota</taxon>
        <taxon>Fungi</taxon>
        <taxon>Dikarya</taxon>
        <taxon>Ascomycota</taxon>
        <taxon>Pezizomycotina</taxon>
        <taxon>Sordariomycetes</taxon>
        <taxon>Sordariomycetidae</taxon>
        <taxon>Calosphaeriales</taxon>
        <taxon>Pleurostomataceae</taxon>
        <taxon>Pleurostoma</taxon>
    </lineage>
</organism>
<feature type="transmembrane region" description="Helical" evidence="7">
    <location>
        <begin position="6"/>
        <end position="25"/>
    </location>
</feature>
<evidence type="ECO:0000256" key="5">
    <source>
        <dbReference type="ARBA" id="ARBA00038359"/>
    </source>
</evidence>
<feature type="transmembrane region" description="Helical" evidence="7">
    <location>
        <begin position="214"/>
        <end position="234"/>
    </location>
</feature>
<comment type="subcellular location">
    <subcellularLocation>
        <location evidence="1">Membrane</location>
        <topology evidence="1">Multi-pass membrane protein</topology>
    </subcellularLocation>
</comment>
<dbReference type="GO" id="GO:0016020">
    <property type="term" value="C:membrane"/>
    <property type="evidence" value="ECO:0007669"/>
    <property type="project" value="UniProtKB-SubCell"/>
</dbReference>
<feature type="domain" description="Rhodopsin" evidence="8">
    <location>
        <begin position="22"/>
        <end position="271"/>
    </location>
</feature>
<dbReference type="PANTHER" id="PTHR33048:SF2">
    <property type="entry name" value="SRPK"/>
    <property type="match status" value="1"/>
</dbReference>
<evidence type="ECO:0000256" key="6">
    <source>
        <dbReference type="SAM" id="MobiDB-lite"/>
    </source>
</evidence>
<evidence type="ECO:0000256" key="2">
    <source>
        <dbReference type="ARBA" id="ARBA00022692"/>
    </source>
</evidence>
<protein>
    <submittedName>
        <fullName evidence="9">Short-chain dehydrogenase reductase sdr</fullName>
    </submittedName>
</protein>
<dbReference type="InterPro" id="IPR049326">
    <property type="entry name" value="Rhodopsin_dom_fungi"/>
</dbReference>
<dbReference type="Proteomes" id="UP001174694">
    <property type="component" value="Unassembled WGS sequence"/>
</dbReference>
<reference evidence="9" key="1">
    <citation type="submission" date="2022-07" db="EMBL/GenBank/DDBJ databases">
        <title>Fungi with potential for degradation of polypropylene.</title>
        <authorList>
            <person name="Gostincar C."/>
        </authorList>
    </citation>
    <scope>NUCLEOTIDE SEQUENCE</scope>
    <source>
        <strain evidence="9">EXF-13308</strain>
    </source>
</reference>
<keyword evidence="4 7" id="KW-0472">Membrane</keyword>
<evidence type="ECO:0000256" key="3">
    <source>
        <dbReference type="ARBA" id="ARBA00022989"/>
    </source>
</evidence>
<keyword evidence="2 7" id="KW-0812">Transmembrane</keyword>
<keyword evidence="3 7" id="KW-1133">Transmembrane helix</keyword>
<comment type="similarity">
    <text evidence="5">Belongs to the SAT4 family.</text>
</comment>
<comment type="caution">
    <text evidence="9">The sequence shown here is derived from an EMBL/GenBank/DDBJ whole genome shotgun (WGS) entry which is preliminary data.</text>
</comment>
<feature type="transmembrane region" description="Helical" evidence="7">
    <location>
        <begin position="97"/>
        <end position="119"/>
    </location>
</feature>
<feature type="transmembrane region" description="Helical" evidence="7">
    <location>
        <begin position="131"/>
        <end position="151"/>
    </location>
</feature>
<dbReference type="EMBL" id="JANBVO010000031">
    <property type="protein sequence ID" value="KAJ9138167.1"/>
    <property type="molecule type" value="Genomic_DNA"/>
</dbReference>
<evidence type="ECO:0000256" key="1">
    <source>
        <dbReference type="ARBA" id="ARBA00004141"/>
    </source>
</evidence>
<dbReference type="AlphaFoldDB" id="A0AA38REK6"/>
<feature type="transmembrane region" description="Helical" evidence="7">
    <location>
        <begin position="37"/>
        <end position="59"/>
    </location>
</feature>
<dbReference type="PANTHER" id="PTHR33048">
    <property type="entry name" value="PTH11-LIKE INTEGRAL MEMBRANE PROTEIN (AFU_ORTHOLOGUE AFUA_5G11245)"/>
    <property type="match status" value="1"/>
</dbReference>
<sequence>MGSFATEAFLLLAIGLVVILLRSYARTSSVGFRGLQADDYLMLLAAVVYSAQIALTYSVSASWDGLANNSMTDEQRRNLDPESKEYMMRVNGSKALVAGWSTYIFLLWILKAAMCTFFLRLTDGLDYTRPIYIGFGLIIATWIAAQCSIIFSCYPIKDNWQIFPDPGNACQPAVSRPDIVTNVVLDILTNLYLLYLPIPILYRASIKPFKKASLIILLSGGIFVIVGSIVRSVLITSNPDTAAEQAGAWACRETFVAVITTNLPMLIPLVRAWYLPLARYMSADGARGQDKMGGFRLEDKNPRKGMGAKSPYPLPAFTESEERIYQAGVPMRSPTWSRARSPAWSIAVKKEVRVEIQPRPLTPAGDSIQKEDSMTDVEGYPVDRTQRKESGDLRRMYKGRESRWSMAWSVFSGPTGKD</sequence>
<gene>
    <name evidence="9" type="ORF">NKR23_g8646</name>
</gene>